<feature type="region of interest" description="Disordered" evidence="1">
    <location>
        <begin position="155"/>
        <end position="341"/>
    </location>
</feature>
<keyword evidence="3" id="KW-1185">Reference proteome</keyword>
<proteinExistence type="predicted"/>
<dbReference type="AlphaFoldDB" id="A0A182UJX6"/>
<feature type="compositionally biased region" description="Basic and acidic residues" evidence="1">
    <location>
        <begin position="15"/>
        <end position="25"/>
    </location>
</feature>
<dbReference type="Proteomes" id="UP000075902">
    <property type="component" value="Unassembled WGS sequence"/>
</dbReference>
<organism evidence="2 3">
    <name type="scientific">Anopheles melas</name>
    <dbReference type="NCBI Taxonomy" id="34690"/>
    <lineage>
        <taxon>Eukaryota</taxon>
        <taxon>Metazoa</taxon>
        <taxon>Ecdysozoa</taxon>
        <taxon>Arthropoda</taxon>
        <taxon>Hexapoda</taxon>
        <taxon>Insecta</taxon>
        <taxon>Pterygota</taxon>
        <taxon>Neoptera</taxon>
        <taxon>Endopterygota</taxon>
        <taxon>Diptera</taxon>
        <taxon>Nematocera</taxon>
        <taxon>Culicoidea</taxon>
        <taxon>Culicidae</taxon>
        <taxon>Anophelinae</taxon>
        <taxon>Anopheles</taxon>
    </lineage>
</organism>
<feature type="compositionally biased region" description="Gly residues" evidence="1">
    <location>
        <begin position="193"/>
        <end position="202"/>
    </location>
</feature>
<sequence>MPAGAAGHRPLPVRLGHDHRVRRDLPLQPGQRARCRRRAEHGRRRQRRRRGRHVHPHPAHLGRHPHAPAGRHPRLGRHRGRLRLLRPHADLRRGLRQLRRRAQPGGGARPHGHGQVGPHPHPVRRAGHRRALLAPLRPAAHGRGRHRDLRALHAAADRQGRRTLGADPRRPGGHRRPARQGDEDRHLLRLPQGGDGQGGGTGRRGRLPPGPRGRHRRGAQGPPEPGPGAGQRHRPRPRRCGRLREGGRYRARHPRRPQRRHVDRGAALLRQLPRPRLRRLPGPAGRAPGRGAHPYRRAVRAEPPALPDRHHRRPAGGDRPDQRPPGAGRNPCQRITTASQT</sequence>
<reference evidence="2" key="2">
    <citation type="submission" date="2020-05" db="UniProtKB">
        <authorList>
            <consortium name="EnsemblMetazoa"/>
        </authorList>
    </citation>
    <scope>IDENTIFICATION</scope>
    <source>
        <strain evidence="2">CM1001059</strain>
    </source>
</reference>
<reference evidence="3" key="1">
    <citation type="submission" date="2014-01" db="EMBL/GenBank/DDBJ databases">
        <title>The Genome Sequence of Anopheles melas CM1001059_A (V2).</title>
        <authorList>
            <consortium name="The Broad Institute Genomics Platform"/>
            <person name="Neafsey D.E."/>
            <person name="Besansky N."/>
            <person name="Howell P."/>
            <person name="Walton C."/>
            <person name="Young S.K."/>
            <person name="Zeng Q."/>
            <person name="Gargeya S."/>
            <person name="Fitzgerald M."/>
            <person name="Haas B."/>
            <person name="Abouelleil A."/>
            <person name="Allen A.W."/>
            <person name="Alvarado L."/>
            <person name="Arachchi H.M."/>
            <person name="Berlin A.M."/>
            <person name="Chapman S.B."/>
            <person name="Gainer-Dewar J."/>
            <person name="Goldberg J."/>
            <person name="Griggs A."/>
            <person name="Gujja S."/>
            <person name="Hansen M."/>
            <person name="Howarth C."/>
            <person name="Imamovic A."/>
            <person name="Ireland A."/>
            <person name="Larimer J."/>
            <person name="McCowan C."/>
            <person name="Murphy C."/>
            <person name="Pearson M."/>
            <person name="Poon T.W."/>
            <person name="Priest M."/>
            <person name="Roberts A."/>
            <person name="Saif S."/>
            <person name="Shea T."/>
            <person name="Sisk P."/>
            <person name="Sykes S."/>
            <person name="Wortman J."/>
            <person name="Nusbaum C."/>
            <person name="Birren B."/>
        </authorList>
    </citation>
    <scope>NUCLEOTIDE SEQUENCE [LARGE SCALE GENOMIC DNA]</scope>
    <source>
        <strain evidence="3">CM1001059</strain>
    </source>
</reference>
<evidence type="ECO:0000313" key="2">
    <source>
        <dbReference type="EnsemblMetazoa" id="AMEC021755-PA"/>
    </source>
</evidence>
<evidence type="ECO:0000256" key="1">
    <source>
        <dbReference type="SAM" id="MobiDB-lite"/>
    </source>
</evidence>
<name>A0A182UJX6_9DIPT</name>
<accession>A0A182UJX6</accession>
<dbReference type="VEuPathDB" id="VectorBase:AMEC021755"/>
<evidence type="ECO:0000313" key="3">
    <source>
        <dbReference type="Proteomes" id="UP000075902"/>
    </source>
</evidence>
<dbReference type="EnsemblMetazoa" id="AMEC021755-RA">
    <property type="protein sequence ID" value="AMEC021755-PA"/>
    <property type="gene ID" value="AMEC021755"/>
</dbReference>
<feature type="region of interest" description="Disordered" evidence="1">
    <location>
        <begin position="1"/>
        <end position="124"/>
    </location>
</feature>
<feature type="compositionally biased region" description="Basic residues" evidence="1">
    <location>
        <begin position="231"/>
        <end position="241"/>
    </location>
</feature>
<feature type="compositionally biased region" description="Basic residues" evidence="1">
    <location>
        <begin position="249"/>
        <end position="262"/>
    </location>
</feature>
<feature type="compositionally biased region" description="Basic residues" evidence="1">
    <location>
        <begin position="33"/>
        <end position="86"/>
    </location>
</feature>
<protein>
    <submittedName>
        <fullName evidence="2">Uncharacterized protein</fullName>
    </submittedName>
</protein>
<feature type="compositionally biased region" description="Low complexity" evidence="1">
    <location>
        <begin position="280"/>
        <end position="292"/>
    </location>
</feature>